<dbReference type="InterPro" id="IPR039750">
    <property type="entry name" value="DRC1/DRC2"/>
</dbReference>
<dbReference type="GO" id="GO:0005858">
    <property type="term" value="C:axonemal dynein complex"/>
    <property type="evidence" value="ECO:0007669"/>
    <property type="project" value="InterPro"/>
</dbReference>
<dbReference type="InterPro" id="IPR029440">
    <property type="entry name" value="DRC1_C"/>
</dbReference>
<evidence type="ECO:0000256" key="3">
    <source>
        <dbReference type="SAM" id="Coils"/>
    </source>
</evidence>
<accession>A0A4Z1TDV0</accession>
<gene>
    <name evidence="6" type="ORF">GMRT_15376</name>
</gene>
<dbReference type="Pfam" id="PF14772">
    <property type="entry name" value="NYD-SP28"/>
    <property type="match status" value="1"/>
</dbReference>
<evidence type="ECO:0000313" key="6">
    <source>
        <dbReference type="EMBL" id="TNJ30729.1"/>
    </source>
</evidence>
<keyword evidence="2 3" id="KW-0175">Coiled coil</keyword>
<feature type="coiled-coil region" evidence="3">
    <location>
        <begin position="625"/>
        <end position="652"/>
    </location>
</feature>
<evidence type="ECO:0000259" key="4">
    <source>
        <dbReference type="Pfam" id="PF14772"/>
    </source>
</evidence>
<dbReference type="Proteomes" id="UP000315496">
    <property type="component" value="Chromosome 1"/>
</dbReference>
<dbReference type="GO" id="GO:0003352">
    <property type="term" value="P:regulation of cilium movement"/>
    <property type="evidence" value="ECO:0007669"/>
    <property type="project" value="TreeGrafter"/>
</dbReference>
<dbReference type="InterPro" id="IPR039505">
    <property type="entry name" value="DRC1/2_N"/>
</dbReference>
<reference evidence="6 7" key="1">
    <citation type="submission" date="2019-05" db="EMBL/GenBank/DDBJ databases">
        <title>The compact genome of Giardia muris reveals important steps in the evolution of intestinal protozoan parasites.</title>
        <authorList>
            <person name="Xu F."/>
            <person name="Jimenez-Gonzalez A."/>
            <person name="Einarsson E."/>
            <person name="Astvaldsson A."/>
            <person name="Peirasmaki D."/>
            <person name="Eckmann L."/>
            <person name="Andersson J.O."/>
            <person name="Svard S.G."/>
            <person name="Jerlstrom-Hultqvist J."/>
        </authorList>
    </citation>
    <scope>NUCLEOTIDE SEQUENCE [LARGE SCALE GENOMIC DNA]</scope>
    <source>
        <strain evidence="6 7">Roberts-Thomson</strain>
    </source>
</reference>
<feature type="domain" description="Dynein regulatory complex protein 1 C-terminal" evidence="5">
    <location>
        <begin position="589"/>
        <end position="647"/>
    </location>
</feature>
<evidence type="ECO:0000259" key="5">
    <source>
        <dbReference type="Pfam" id="PF14775"/>
    </source>
</evidence>
<comment type="similarity">
    <text evidence="1">Belongs to the DRC1 family.</text>
</comment>
<evidence type="ECO:0000313" key="7">
    <source>
        <dbReference type="Proteomes" id="UP000315496"/>
    </source>
</evidence>
<dbReference type="PANTHER" id="PTHR21625">
    <property type="entry name" value="NYD-SP28 PROTEIN"/>
    <property type="match status" value="1"/>
</dbReference>
<comment type="caution">
    <text evidence="6">The sequence shown here is derived from an EMBL/GenBank/DDBJ whole genome shotgun (WGS) entry which is preliminary data.</text>
</comment>
<keyword evidence="7" id="KW-1185">Reference proteome</keyword>
<evidence type="ECO:0000256" key="1">
    <source>
        <dbReference type="ARBA" id="ARBA00009688"/>
    </source>
</evidence>
<evidence type="ECO:0000256" key="2">
    <source>
        <dbReference type="ARBA" id="ARBA00023054"/>
    </source>
</evidence>
<dbReference type="OrthoDB" id="10260459at2759"/>
<dbReference type="PANTHER" id="PTHR21625:SF1">
    <property type="entry name" value="DYNEIN REGULATORY COMPLEX PROTEIN 1"/>
    <property type="match status" value="1"/>
</dbReference>
<dbReference type="AlphaFoldDB" id="A0A4Z1TDV0"/>
<sequence length="680" mass="76081">MDATGTILSDRQRRITERRARIRAKLAELGAGETEGGGGLAVVPSSDAVPTSGAEKAVYDALTGFRAKTGEFGAQLEALRARADKEALAVLNNDKESALVRRRTLEAEKVACAKIDAAFAMRWSVLVEKDTPEELAAGIIELRRHILDMLESKDRVIAAFEEYLATVDDDYIHLIREQSKEVDDIIAYMRKVLGELKEFSTQRIQDCEKAFDEERAKFIAEREQTLDSIRDDITAVENASLEARTRLAEEYNDNVAAQTLYDYEEYTSLKRRLEAEGVALRHQLEEMRSVYQLNTDKLEYNYRLLAARDVECQNLIIQQKKKISKLQGQLASLIAKHGAIDDRLRTENLELSTSYKRLSNLYCDLQGKFKLFEKADTHKFRELWAHHERTIAANLRDLLLAEQVINESILCIEEKRDVDSRSIEHSVTVMLKKLQHAAGIIDQTDSAADLKDNSILDVTRAIDPVTACAIGPVAAARILNDLASEASFLASDDLLKVMAPNEEITSRMRTDALLSTLGIRNASELDLLFTHITVDGKGIDILPRDQIIDALRAFAAEVVVRREARQQAEGSNANKHQTGIWSNAALKTFWKELEGLIAPEKQTTWRILEDTLAQYREILQARTSIVAHNDQLAAQNEELRSLLQRYISQERQVLGTLGGDTTGGIAVGAPGQSSRQPLSN</sequence>
<proteinExistence type="inferred from homology"/>
<dbReference type="GO" id="GO:0070286">
    <property type="term" value="P:axonemal dynein complex assembly"/>
    <property type="evidence" value="ECO:0007669"/>
    <property type="project" value="InterPro"/>
</dbReference>
<dbReference type="VEuPathDB" id="GiardiaDB:GMRT_15376"/>
<name>A0A4Z1TDV0_GIAMU</name>
<protein>
    <submittedName>
        <fullName evidence="6">Sperm tail domain-containing protein</fullName>
    </submittedName>
</protein>
<feature type="domain" description="Dynein regulatory complex protein 1/2 N-terminal" evidence="4">
    <location>
        <begin position="82"/>
        <end position="182"/>
    </location>
</feature>
<organism evidence="6 7">
    <name type="scientific">Giardia muris</name>
    <dbReference type="NCBI Taxonomy" id="5742"/>
    <lineage>
        <taxon>Eukaryota</taxon>
        <taxon>Metamonada</taxon>
        <taxon>Diplomonadida</taxon>
        <taxon>Hexamitidae</taxon>
        <taxon>Giardiinae</taxon>
        <taxon>Giardia</taxon>
    </lineage>
</organism>
<dbReference type="Pfam" id="PF14775">
    <property type="entry name" value="NYD-SP28_assoc"/>
    <property type="match status" value="1"/>
</dbReference>
<dbReference type="GO" id="GO:0060285">
    <property type="term" value="P:cilium-dependent cell motility"/>
    <property type="evidence" value="ECO:0007669"/>
    <property type="project" value="TreeGrafter"/>
</dbReference>
<dbReference type="EMBL" id="VDLU01000001">
    <property type="protein sequence ID" value="TNJ30729.1"/>
    <property type="molecule type" value="Genomic_DNA"/>
</dbReference>